<dbReference type="PROSITE" id="PS51819">
    <property type="entry name" value="VOC"/>
    <property type="match status" value="1"/>
</dbReference>
<dbReference type="Proteomes" id="UP000279236">
    <property type="component" value="Unassembled WGS sequence"/>
</dbReference>
<evidence type="ECO:0000259" key="1">
    <source>
        <dbReference type="PROSITE" id="PS51819"/>
    </source>
</evidence>
<proteinExistence type="predicted"/>
<name>A0A427XK54_9TREE</name>
<dbReference type="InterPro" id="IPR029068">
    <property type="entry name" value="Glyas_Bleomycin-R_OHBP_Dase"/>
</dbReference>
<evidence type="ECO:0000313" key="2">
    <source>
        <dbReference type="EMBL" id="RSH79269.1"/>
    </source>
</evidence>
<keyword evidence="3" id="KW-1185">Reference proteome</keyword>
<dbReference type="GeneID" id="39585852"/>
<dbReference type="CDD" id="cd07262">
    <property type="entry name" value="VOC_like"/>
    <property type="match status" value="1"/>
</dbReference>
<dbReference type="Pfam" id="PF00903">
    <property type="entry name" value="Glyoxalase"/>
    <property type="match status" value="1"/>
</dbReference>
<evidence type="ECO:0000313" key="3">
    <source>
        <dbReference type="Proteomes" id="UP000279236"/>
    </source>
</evidence>
<dbReference type="RefSeq" id="XP_028474416.1">
    <property type="nucleotide sequence ID" value="XM_028617109.1"/>
</dbReference>
<dbReference type="InterPro" id="IPR004360">
    <property type="entry name" value="Glyas_Fos-R_dOase_dom"/>
</dbReference>
<sequence length="129" mass="13741">MSLDHVAIRVKDYPAAKAFYTTILAPLGSTMLNEPAPHVCGFGKDAPTFWISTCPEGNPGNIDTPTHVAFACKNSHEVDAWYDAAIKAGATCDGKPGIRAHYHPGYYGAFVLDADGHKIEAVTHTGVAK</sequence>
<dbReference type="Gene3D" id="3.10.180.10">
    <property type="entry name" value="2,3-Dihydroxybiphenyl 1,2-Dioxygenase, domain 1"/>
    <property type="match status" value="1"/>
</dbReference>
<comment type="caution">
    <text evidence="2">The sequence shown here is derived from an EMBL/GenBank/DDBJ whole genome shotgun (WGS) entry which is preliminary data.</text>
</comment>
<dbReference type="PANTHER" id="PTHR35006:SF2">
    <property type="entry name" value="GLYOXALASE FAMILY PROTEIN (AFU_ORTHOLOGUE AFUA_5G14830)"/>
    <property type="match status" value="1"/>
</dbReference>
<dbReference type="EMBL" id="RSCE01000010">
    <property type="protein sequence ID" value="RSH79269.1"/>
    <property type="molecule type" value="Genomic_DNA"/>
</dbReference>
<protein>
    <recommendedName>
        <fullName evidence="1">VOC domain-containing protein</fullName>
    </recommendedName>
</protein>
<dbReference type="STRING" id="105984.A0A427XK54"/>
<dbReference type="InterPro" id="IPR037523">
    <property type="entry name" value="VOC_core"/>
</dbReference>
<organism evidence="2 3">
    <name type="scientific">Apiotrichum porosum</name>
    <dbReference type="NCBI Taxonomy" id="105984"/>
    <lineage>
        <taxon>Eukaryota</taxon>
        <taxon>Fungi</taxon>
        <taxon>Dikarya</taxon>
        <taxon>Basidiomycota</taxon>
        <taxon>Agaricomycotina</taxon>
        <taxon>Tremellomycetes</taxon>
        <taxon>Trichosporonales</taxon>
        <taxon>Trichosporonaceae</taxon>
        <taxon>Apiotrichum</taxon>
    </lineage>
</organism>
<dbReference type="AlphaFoldDB" id="A0A427XK54"/>
<dbReference type="PANTHER" id="PTHR35006">
    <property type="entry name" value="GLYOXALASE FAMILY PROTEIN (AFU_ORTHOLOGUE AFUA_5G14830)"/>
    <property type="match status" value="1"/>
</dbReference>
<dbReference type="SUPFAM" id="SSF54593">
    <property type="entry name" value="Glyoxalase/Bleomycin resistance protein/Dihydroxybiphenyl dioxygenase"/>
    <property type="match status" value="1"/>
</dbReference>
<gene>
    <name evidence="2" type="ORF">EHS24_001309</name>
</gene>
<accession>A0A427XK54</accession>
<feature type="domain" description="VOC" evidence="1">
    <location>
        <begin position="2"/>
        <end position="124"/>
    </location>
</feature>
<dbReference type="OrthoDB" id="10249419at2759"/>
<reference evidence="2 3" key="1">
    <citation type="submission" date="2018-11" db="EMBL/GenBank/DDBJ databases">
        <title>Genome sequence of Apiotrichum porosum DSM 27194.</title>
        <authorList>
            <person name="Aliyu H."/>
            <person name="Gorte O."/>
            <person name="Ochsenreither K."/>
        </authorList>
    </citation>
    <scope>NUCLEOTIDE SEQUENCE [LARGE SCALE GENOMIC DNA]</scope>
    <source>
        <strain evidence="2 3">DSM 27194</strain>
    </source>
</reference>